<name>I3UDA8_ADVKW</name>
<protein>
    <recommendedName>
        <fullName evidence="3">ABM domain-containing protein</fullName>
    </recommendedName>
</protein>
<dbReference type="RefSeq" id="WP_014751087.1">
    <property type="nucleotide sequence ID" value="NC_017964.1"/>
</dbReference>
<organism evidence="1 2">
    <name type="scientific">Advenella kashmirensis (strain DSM 17095 / LMG 22695 / WT001)</name>
    <name type="common">Tetrathiobacter kashmirensis</name>
    <dbReference type="NCBI Taxonomy" id="1036672"/>
    <lineage>
        <taxon>Bacteria</taxon>
        <taxon>Pseudomonadati</taxon>
        <taxon>Pseudomonadota</taxon>
        <taxon>Betaproteobacteria</taxon>
        <taxon>Burkholderiales</taxon>
        <taxon>Alcaligenaceae</taxon>
    </lineage>
</organism>
<proteinExistence type="predicted"/>
<dbReference type="EMBL" id="CP003555">
    <property type="protein sequence ID" value="AFK62996.1"/>
    <property type="molecule type" value="Genomic_DNA"/>
</dbReference>
<reference evidence="1 2" key="1">
    <citation type="journal article" date="2011" name="J. Bacteriol.">
        <title>Whole-genome shotgun sequencing of the sulfur-oxidizing chemoautotroph Tetrathiobacter kashmirensis.</title>
        <authorList>
            <person name="Ghosh W."/>
            <person name="George A."/>
            <person name="Agarwal A."/>
            <person name="Raj P."/>
            <person name="Alam M."/>
            <person name="Pyne P."/>
            <person name="Das Gupta S.K."/>
        </authorList>
    </citation>
    <scope>NUCLEOTIDE SEQUENCE [LARGE SCALE GENOMIC DNA]</scope>
    <source>
        <strain evidence="1 2">WT001</strain>
    </source>
</reference>
<dbReference type="SUPFAM" id="SSF54909">
    <property type="entry name" value="Dimeric alpha+beta barrel"/>
    <property type="match status" value="1"/>
</dbReference>
<dbReference type="STRING" id="1036672.TKWG_14740"/>
<evidence type="ECO:0000313" key="2">
    <source>
        <dbReference type="Proteomes" id="UP000005267"/>
    </source>
</evidence>
<dbReference type="HOGENOM" id="CLU_114399_0_0_4"/>
<accession>I3UDA8</accession>
<gene>
    <name evidence="1" type="ordered locus">TKWG_14740</name>
</gene>
<keyword evidence="2" id="KW-1185">Reference proteome</keyword>
<dbReference type="AlphaFoldDB" id="I3UDA8"/>
<dbReference type="InterPro" id="IPR011008">
    <property type="entry name" value="Dimeric_a/b-barrel"/>
</dbReference>
<sequence>MTMSTVMIIRIPGIRLSREHCNVLLKNVLDLNNSHAHLCHAVDTPETYIYLADVLDSTMKQEPAKKEQPKATSAVRVIGTLADAIAQRYPGASTDLLQLTLDLRGQAWDKTAVCHYVVETDVDGAAEGDFNDWYTQEHMPGLAAVPGTVRAMRLYSRDGAPRYHALYLLQTQDTFGSPPWLAVRGTEWSSRVRPHFKNTKRTMFNIIE</sequence>
<reference evidence="2" key="2">
    <citation type="journal article" date="2013" name="PLoS ONE">
        <title>Genome implosion elicits host-confinement in Alcaligenaceae: evidence from the comparative genomics of Tetrathiobacter kashmirensis, a pathogen in the making.</title>
        <authorList>
            <person name="Ghosh W."/>
            <person name="Alam M."/>
            <person name="Roy C."/>
            <person name="Pyne P."/>
            <person name="George A."/>
            <person name="Chakraborty R."/>
            <person name="Majumder S."/>
            <person name="Agarwal A."/>
            <person name="Chakraborty S."/>
            <person name="Majumdar S."/>
            <person name="Gupta S.K."/>
        </authorList>
    </citation>
    <scope>NUCLEOTIDE SEQUENCE [LARGE SCALE GENOMIC DNA]</scope>
    <source>
        <strain evidence="2">WT001</strain>
    </source>
</reference>
<evidence type="ECO:0000313" key="1">
    <source>
        <dbReference type="EMBL" id="AFK62996.1"/>
    </source>
</evidence>
<dbReference type="Proteomes" id="UP000005267">
    <property type="component" value="Chromosome"/>
</dbReference>
<evidence type="ECO:0008006" key="3">
    <source>
        <dbReference type="Google" id="ProtNLM"/>
    </source>
</evidence>
<dbReference type="OrthoDB" id="6537357at2"/>
<dbReference type="KEGG" id="aka:TKWG_14740"/>